<evidence type="ECO:0000256" key="6">
    <source>
        <dbReference type="ARBA" id="ARBA00022605"/>
    </source>
</evidence>
<dbReference type="Pfam" id="PF00696">
    <property type="entry name" value="AA_kinase"/>
    <property type="match status" value="1"/>
</dbReference>
<dbReference type="GO" id="GO:0055129">
    <property type="term" value="P:L-proline biosynthetic process"/>
    <property type="evidence" value="ECO:0007669"/>
    <property type="project" value="UniProtKB-UniRule"/>
</dbReference>
<sequence length="760" mass="82263">MWRLLKNTGTRYLHTTSTCLKTAQYRHELSDLRKIVVKLGSAVITREDECGLALGRLGSIVEQVAQLQHKGHQMMIVTSGAVAFGKQKLRKEIAMSMTMRQTIATIDTNQGLEPRACAAAGQSGLMSLYEAMFSQYGLRTAQILVTKPDIYNDSSRQHLRSTINELLRLNIVPIINANDAVASPAEADMDLQGIISVKDNDSLSARLAVELSAELLILLSDVNGLYSSPPGTDGSRLLSTYNPSSDLANVVYGGKSRVGLGGMESKVSSASWALQHGTNVVIANGFQSDAITNVVEGKKIGTFFTPLQQTTTPIEIQAAKARDGGRELQQLSPTQRSEIINHLANSLLDNQNEILVANKHDLEEARRIGLSGPLISRLVLSPNKLANLSGGLRQIAATSNNIVGRVLKRTELSQGMTLEQVSVPIGVLLIIYESRPDCLPQIAALSIASGNGLLLKGGKEAYHSNQILHSLVQDAIGLHASKDSVALISRREDIADLLQLNNYIDLVIPRGSSSLVRTIEEQSLSIPVLGHSEGICHAYVDKTADFEKALAIVKDSKIDYPAACNALETVLLHKSLLGTPFFDEMLDTLKSANVRIHAGPRLLSKMKFGPPPAKSMSIEYGCLECTIEVVEDVDDAIAHIHKHGSSHTDTIITEDNEVAGHFLKSLDSACVFHNASTRFSDGYRFGLGAEVGISTSRIHARGPVGVEGLLTTKWLLKSQGDIVAEYGENGSKVFTHKKLPVSENETSEFFQSTNGEKLES</sequence>
<keyword evidence="5" id="KW-0963">Cytoplasm</keyword>
<dbReference type="SUPFAM" id="SSF53633">
    <property type="entry name" value="Carbamate kinase-like"/>
    <property type="match status" value="1"/>
</dbReference>
<dbReference type="HAMAP" id="MF_00412">
    <property type="entry name" value="ProA"/>
    <property type="match status" value="1"/>
</dbReference>
<dbReference type="PROSITE" id="PS00902">
    <property type="entry name" value="GLUTAMATE_5_KINASE"/>
    <property type="match status" value="1"/>
</dbReference>
<keyword evidence="7 17" id="KW-0641">Proline biosynthesis</keyword>
<proteinExistence type="inferred from homology"/>
<dbReference type="InterPro" id="IPR001057">
    <property type="entry name" value="Glu/AcGlu_kinase"/>
</dbReference>
<keyword evidence="14" id="KW-0511">Multifunctional enzyme</keyword>
<evidence type="ECO:0000256" key="16">
    <source>
        <dbReference type="ARBA" id="ARBA00049141"/>
    </source>
</evidence>
<evidence type="ECO:0000256" key="14">
    <source>
        <dbReference type="ARBA" id="ARBA00023268"/>
    </source>
</evidence>
<evidence type="ECO:0000256" key="12">
    <source>
        <dbReference type="ARBA" id="ARBA00022857"/>
    </source>
</evidence>
<dbReference type="EC" id="2.7.2.11" evidence="17"/>
<dbReference type="EMBL" id="CAJFCJ010000008">
    <property type="protein sequence ID" value="CAD5118223.1"/>
    <property type="molecule type" value="Genomic_DNA"/>
</dbReference>
<evidence type="ECO:0000256" key="9">
    <source>
        <dbReference type="ARBA" id="ARBA00022741"/>
    </source>
</evidence>
<evidence type="ECO:0000256" key="17">
    <source>
        <dbReference type="PIRNR" id="PIRNR036429"/>
    </source>
</evidence>
<dbReference type="InterPro" id="IPR005766">
    <property type="entry name" value="P5_carboxy_syn"/>
</dbReference>
<dbReference type="PRINTS" id="PR00474">
    <property type="entry name" value="GLU5KINASE"/>
</dbReference>
<comment type="caution">
    <text evidence="20">The sequence shown here is derived from an EMBL/GenBank/DDBJ whole genome shotgun (WGS) entry which is preliminary data.</text>
</comment>
<dbReference type="InterPro" id="IPR001048">
    <property type="entry name" value="Asp/Glu/Uridylate_kinase"/>
</dbReference>
<dbReference type="Gene3D" id="3.40.1160.10">
    <property type="entry name" value="Acetylglutamate kinase-like"/>
    <property type="match status" value="1"/>
</dbReference>
<dbReference type="UniPathway" id="UPA00098">
    <property type="reaction ID" value="UER00359"/>
</dbReference>
<comment type="similarity">
    <text evidence="3 17">In the C-terminal section; belongs to the gamma-glutamyl phosphate reductase family.</text>
</comment>
<dbReference type="NCBIfam" id="TIGR01027">
    <property type="entry name" value="proB"/>
    <property type="match status" value="1"/>
</dbReference>
<dbReference type="InterPro" id="IPR016162">
    <property type="entry name" value="Ald_DH_N"/>
</dbReference>
<keyword evidence="10 17" id="KW-0418">Kinase</keyword>
<dbReference type="PROSITE" id="PS01223">
    <property type="entry name" value="PROA"/>
    <property type="match status" value="1"/>
</dbReference>
<dbReference type="CDD" id="cd04256">
    <property type="entry name" value="AAK_P5CS_ProBA"/>
    <property type="match status" value="1"/>
</dbReference>
<dbReference type="InterPro" id="IPR041744">
    <property type="entry name" value="G5K_ProBA"/>
</dbReference>
<comment type="pathway">
    <text evidence="1 17">Amino-acid biosynthesis; L-proline biosynthesis; L-glutamate 5-semialdehyde from L-glutamate: step 2/2.</text>
</comment>
<protein>
    <recommendedName>
        <fullName evidence="17">Delta-1-pyrroline-5-carboxylate synthase</fullName>
    </recommendedName>
    <domain>
        <recommendedName>
            <fullName evidence="17">Glutamate 5-kinase</fullName>
            <shortName evidence="17">GK</shortName>
            <ecNumber evidence="17">2.7.2.11</ecNumber>
        </recommendedName>
        <alternativeName>
            <fullName evidence="17">Gamma-glutamyl kinase</fullName>
        </alternativeName>
    </domain>
    <domain>
        <recommendedName>
            <fullName evidence="17">Gamma-glutamyl phosphate reductase</fullName>
            <shortName evidence="17">GPR</shortName>
            <ecNumber evidence="17">1.2.1.41</ecNumber>
        </recommendedName>
        <alternativeName>
            <fullName evidence="17">Glutamate-5-semialdehyde dehydrogenase</fullName>
        </alternativeName>
        <alternativeName>
            <fullName evidence="17">Glutamyl-gamma-semialdehyde dehydrogenase</fullName>
        </alternativeName>
    </domain>
</protein>
<keyword evidence="11 17" id="KW-0067">ATP-binding</keyword>
<dbReference type="GO" id="GO:0005739">
    <property type="term" value="C:mitochondrion"/>
    <property type="evidence" value="ECO:0007669"/>
    <property type="project" value="UniProtKB-UniRule"/>
</dbReference>
<dbReference type="NCBIfam" id="TIGR01092">
    <property type="entry name" value="P5CS"/>
    <property type="match status" value="1"/>
</dbReference>
<dbReference type="GO" id="GO:0004349">
    <property type="term" value="F:glutamate 5-kinase activity"/>
    <property type="evidence" value="ECO:0007669"/>
    <property type="project" value="UniProtKB-UniRule"/>
</dbReference>
<dbReference type="InterPro" id="IPR016161">
    <property type="entry name" value="Ald_DH/histidinol_DH"/>
</dbReference>
<dbReference type="PANTHER" id="PTHR11063">
    <property type="entry name" value="GLUTAMATE SEMIALDEHYDE DEHYDROGENASE"/>
    <property type="match status" value="1"/>
</dbReference>
<dbReference type="InterPro" id="IPR019797">
    <property type="entry name" value="Glutamate_5-kinase_CS"/>
</dbReference>
<dbReference type="Proteomes" id="UP000549394">
    <property type="component" value="Unassembled WGS sequence"/>
</dbReference>
<dbReference type="CDD" id="cd07079">
    <property type="entry name" value="ALDH_F18-19_ProA-GPR"/>
    <property type="match status" value="1"/>
</dbReference>
<comment type="catalytic activity">
    <reaction evidence="15 17">
        <text>L-glutamate 5-semialdehyde + phosphate + NADP(+) = L-glutamyl 5-phosphate + NADPH + H(+)</text>
        <dbReference type="Rhea" id="RHEA:19541"/>
        <dbReference type="ChEBI" id="CHEBI:15378"/>
        <dbReference type="ChEBI" id="CHEBI:43474"/>
        <dbReference type="ChEBI" id="CHEBI:57783"/>
        <dbReference type="ChEBI" id="CHEBI:58066"/>
        <dbReference type="ChEBI" id="CHEBI:58274"/>
        <dbReference type="ChEBI" id="CHEBI:58349"/>
        <dbReference type="EC" id="1.2.1.41"/>
    </reaction>
</comment>
<dbReference type="InterPro" id="IPR036393">
    <property type="entry name" value="AceGlu_kinase-like_sf"/>
</dbReference>
<evidence type="ECO:0000259" key="19">
    <source>
        <dbReference type="Pfam" id="PF00696"/>
    </source>
</evidence>
<evidence type="ECO:0000256" key="8">
    <source>
        <dbReference type="ARBA" id="ARBA00022679"/>
    </source>
</evidence>
<dbReference type="AlphaFoldDB" id="A0A7I8VPM7"/>
<evidence type="ECO:0000256" key="7">
    <source>
        <dbReference type="ARBA" id="ARBA00022650"/>
    </source>
</evidence>
<evidence type="ECO:0000256" key="13">
    <source>
        <dbReference type="ARBA" id="ARBA00023002"/>
    </source>
</evidence>
<keyword evidence="13 17" id="KW-0560">Oxidoreductase</keyword>
<evidence type="ECO:0000256" key="1">
    <source>
        <dbReference type="ARBA" id="ARBA00004985"/>
    </source>
</evidence>
<keyword evidence="6 17" id="KW-0028">Amino-acid biosynthesis</keyword>
<evidence type="ECO:0000256" key="5">
    <source>
        <dbReference type="ARBA" id="ARBA00022490"/>
    </source>
</evidence>
<dbReference type="Pfam" id="PF00171">
    <property type="entry name" value="Aldedh"/>
    <property type="match status" value="1"/>
</dbReference>
<dbReference type="SUPFAM" id="SSF53720">
    <property type="entry name" value="ALDH-like"/>
    <property type="match status" value="1"/>
</dbReference>
<dbReference type="PANTHER" id="PTHR11063:SF8">
    <property type="entry name" value="DELTA-1-PYRROLINE-5-CARBOXYLATE SYNTHASE"/>
    <property type="match status" value="1"/>
</dbReference>
<evidence type="ECO:0000256" key="3">
    <source>
        <dbReference type="ARBA" id="ARBA00006300"/>
    </source>
</evidence>
<dbReference type="EC" id="1.2.1.41" evidence="17"/>
<dbReference type="InterPro" id="IPR016163">
    <property type="entry name" value="Ald_DH_C"/>
</dbReference>
<organism evidence="20 21">
    <name type="scientific">Dimorphilus gyrociliatus</name>
    <dbReference type="NCBI Taxonomy" id="2664684"/>
    <lineage>
        <taxon>Eukaryota</taxon>
        <taxon>Metazoa</taxon>
        <taxon>Spiralia</taxon>
        <taxon>Lophotrochozoa</taxon>
        <taxon>Annelida</taxon>
        <taxon>Polychaeta</taxon>
        <taxon>Polychaeta incertae sedis</taxon>
        <taxon>Dinophilidae</taxon>
        <taxon>Dimorphilus</taxon>
    </lineage>
</organism>
<gene>
    <name evidence="20" type="ORF">DGYR_LOCUS6636</name>
</gene>
<accession>A0A7I8VPM7</accession>
<keyword evidence="9 17" id="KW-0547">Nucleotide-binding</keyword>
<reference evidence="20 21" key="1">
    <citation type="submission" date="2020-08" db="EMBL/GenBank/DDBJ databases">
        <authorList>
            <person name="Hejnol A."/>
        </authorList>
    </citation>
    <scope>NUCLEOTIDE SEQUENCE [LARGE SCALE GENOMIC DNA]</scope>
</reference>
<dbReference type="HAMAP" id="MF_00456">
    <property type="entry name" value="ProB"/>
    <property type="match status" value="1"/>
</dbReference>
<comment type="pathway">
    <text evidence="2 17">Amino-acid biosynthesis; L-proline biosynthesis; L-glutamate 5-semialdehyde from L-glutamate: step 1/2.</text>
</comment>
<dbReference type="Gene3D" id="3.40.605.10">
    <property type="entry name" value="Aldehyde Dehydrogenase, Chain A, domain 1"/>
    <property type="match status" value="1"/>
</dbReference>
<evidence type="ECO:0000256" key="10">
    <source>
        <dbReference type="ARBA" id="ARBA00022777"/>
    </source>
</evidence>
<dbReference type="NCBIfam" id="TIGR00407">
    <property type="entry name" value="proA"/>
    <property type="match status" value="1"/>
</dbReference>
<evidence type="ECO:0000256" key="15">
    <source>
        <dbReference type="ARBA" id="ARBA00049024"/>
    </source>
</evidence>
<feature type="domain" description="Aspartate/glutamate/uridylate kinase" evidence="19">
    <location>
        <begin position="34"/>
        <end position="284"/>
    </location>
</feature>
<keyword evidence="8 17" id="KW-0808">Transferase</keyword>
<dbReference type="FunFam" id="3.40.309.10:FF:000015">
    <property type="entry name" value="Delta-1-pyrroline-5-carboxylate synthase"/>
    <property type="match status" value="1"/>
</dbReference>
<dbReference type="InterPro" id="IPR015590">
    <property type="entry name" value="Aldehyde_DH_dom"/>
</dbReference>
<evidence type="ECO:0000256" key="11">
    <source>
        <dbReference type="ARBA" id="ARBA00022840"/>
    </source>
</evidence>
<dbReference type="Gene3D" id="3.40.309.10">
    <property type="entry name" value="Aldehyde Dehydrogenase, Chain A, domain 2"/>
    <property type="match status" value="1"/>
</dbReference>
<dbReference type="GO" id="GO:0004350">
    <property type="term" value="F:glutamate-5-semialdehyde dehydrogenase activity"/>
    <property type="evidence" value="ECO:0007669"/>
    <property type="project" value="UniProtKB-UniRule"/>
</dbReference>
<dbReference type="FunFam" id="3.40.1160.10:FF:000006">
    <property type="entry name" value="Glutamate 5-kinase"/>
    <property type="match status" value="1"/>
</dbReference>
<dbReference type="NCBIfam" id="NF001221">
    <property type="entry name" value="PRK00197.1"/>
    <property type="match status" value="1"/>
</dbReference>
<evidence type="ECO:0000256" key="4">
    <source>
        <dbReference type="ARBA" id="ARBA00009302"/>
    </source>
</evidence>
<name>A0A7I8VPM7_9ANNE</name>
<comment type="catalytic activity">
    <reaction evidence="16 17">
        <text>L-glutamate + ATP = L-glutamyl 5-phosphate + ADP</text>
        <dbReference type="Rhea" id="RHEA:14877"/>
        <dbReference type="ChEBI" id="CHEBI:29985"/>
        <dbReference type="ChEBI" id="CHEBI:30616"/>
        <dbReference type="ChEBI" id="CHEBI:58274"/>
        <dbReference type="ChEBI" id="CHEBI:456216"/>
        <dbReference type="EC" id="2.7.2.11"/>
    </reaction>
</comment>
<dbReference type="InterPro" id="IPR005715">
    <property type="entry name" value="Glu_5kinase/COase_Synthase"/>
</dbReference>
<dbReference type="GO" id="GO:0005524">
    <property type="term" value="F:ATP binding"/>
    <property type="evidence" value="ECO:0007669"/>
    <property type="project" value="UniProtKB-UniRule"/>
</dbReference>
<evidence type="ECO:0000313" key="21">
    <source>
        <dbReference type="Proteomes" id="UP000549394"/>
    </source>
</evidence>
<evidence type="ECO:0000313" key="20">
    <source>
        <dbReference type="EMBL" id="CAD5118223.1"/>
    </source>
</evidence>
<evidence type="ECO:0000256" key="2">
    <source>
        <dbReference type="ARBA" id="ARBA00005185"/>
    </source>
</evidence>
<dbReference type="OrthoDB" id="1934954at2759"/>
<keyword evidence="12 17" id="KW-0521">NADP</keyword>
<dbReference type="PIRSF" id="PIRSF036429">
    <property type="entry name" value="P5C_syn"/>
    <property type="match status" value="1"/>
</dbReference>
<evidence type="ECO:0000259" key="18">
    <source>
        <dbReference type="Pfam" id="PF00171"/>
    </source>
</evidence>
<comment type="similarity">
    <text evidence="4 17">In the N-terminal section; belongs to the glutamate 5-kinase family.</text>
</comment>
<feature type="domain" description="Aldehyde dehydrogenase" evidence="18">
    <location>
        <begin position="309"/>
        <end position="610"/>
    </location>
</feature>
<dbReference type="InterPro" id="IPR000965">
    <property type="entry name" value="GPR_dom"/>
</dbReference>
<keyword evidence="21" id="KW-1185">Reference proteome</keyword>
<dbReference type="InterPro" id="IPR020593">
    <property type="entry name" value="G-glutamylP_reductase_CS"/>
</dbReference>